<dbReference type="Gene3D" id="1.10.10.60">
    <property type="entry name" value="Homeodomain-like"/>
    <property type="match status" value="1"/>
</dbReference>
<reference evidence="9 10" key="1">
    <citation type="submission" date="2024-06" db="EMBL/GenBank/DDBJ databases">
        <title>Complete genome of Phlyctema vagabunda strain 19-DSS-EL-015.</title>
        <authorList>
            <person name="Fiorenzani C."/>
        </authorList>
    </citation>
    <scope>NUCLEOTIDE SEQUENCE [LARGE SCALE GENOMIC DNA]</scope>
    <source>
        <strain evidence="9 10">19-DSS-EL-015</strain>
    </source>
</reference>
<evidence type="ECO:0000256" key="3">
    <source>
        <dbReference type="ARBA" id="ARBA00023242"/>
    </source>
</evidence>
<dbReference type="InterPro" id="IPR050224">
    <property type="entry name" value="TALE_homeobox"/>
</dbReference>
<comment type="subcellular location">
    <subcellularLocation>
        <location evidence="5">Nucleus</location>
    </subcellularLocation>
</comment>
<keyword evidence="10" id="KW-1185">Reference proteome</keyword>
<sequence>MGIRSSRLYSDNDVRLEDWLSEEAFAMEEEGADLGLSMDKTNQNSELLLDHQSPEPDFSNFSQWIDGIHRPKIPCVLCRNLKLQCIILRTGEANPNPSDSCAGCVALFRECSFAPGVKRLPADFEILSVSSGHLHGVIEENFGEFLSEPLAIGEKRLETYVPIREARPTSSDMNSEQASKSIKINSRRGYRFDRASRDILQQWYSAHNDDPYPSEAEKSQLVVSTGLSKTQINGWFSNTRRYHQKKGIVFPASNILNQEFNSTGMSPMQRWCNSPPESESLPPGFLNNKPYLQEPKVQRRSYKFDLASADERAQRHARSTSSIDSGDFSHSNSSMSSLWSNGSQRSLKIRRRQKARAKTRLQERTGKSDGPYTCLFCGRSFKKKYDWQRHERSIHLPLESWTCTPDNTGTILDKSLSLLKCAFCCKASPNHEHMKSHNLEACVRRPLIERNFPRKDHFRQHLQKFHSATEPENSIIDSWKVENYNVTSRCGFCGCVTESWNARVDHIAVHYGAGFSLKEWVGDRGFDSVIEESIRDFVPLEVLQFDSSFGSEF</sequence>
<dbReference type="CDD" id="cd00086">
    <property type="entry name" value="homeodomain"/>
    <property type="match status" value="1"/>
</dbReference>
<evidence type="ECO:0000256" key="5">
    <source>
        <dbReference type="PROSITE-ProRule" id="PRU00108"/>
    </source>
</evidence>
<dbReference type="Pfam" id="PF05920">
    <property type="entry name" value="Homeobox_KN"/>
    <property type="match status" value="1"/>
</dbReference>
<keyword evidence="4" id="KW-0862">Zinc</keyword>
<dbReference type="PANTHER" id="PTHR11850">
    <property type="entry name" value="HOMEOBOX PROTEIN TRANSCRIPTION FACTORS"/>
    <property type="match status" value="1"/>
</dbReference>
<keyword evidence="2 5" id="KW-0371">Homeobox</keyword>
<dbReference type="SMART" id="SM00389">
    <property type="entry name" value="HOX"/>
    <property type="match status" value="1"/>
</dbReference>
<evidence type="ECO:0000256" key="4">
    <source>
        <dbReference type="PROSITE-ProRule" id="PRU00042"/>
    </source>
</evidence>
<keyword evidence="4" id="KW-0479">Metal-binding</keyword>
<evidence type="ECO:0000256" key="6">
    <source>
        <dbReference type="SAM" id="MobiDB-lite"/>
    </source>
</evidence>
<dbReference type="PROSITE" id="PS50071">
    <property type="entry name" value="HOMEOBOX_2"/>
    <property type="match status" value="1"/>
</dbReference>
<dbReference type="InterPro" id="IPR009057">
    <property type="entry name" value="Homeodomain-like_sf"/>
</dbReference>
<dbReference type="PROSITE" id="PS00028">
    <property type="entry name" value="ZINC_FINGER_C2H2_1"/>
    <property type="match status" value="1"/>
</dbReference>
<dbReference type="SUPFAM" id="SSF57667">
    <property type="entry name" value="beta-beta-alpha zinc fingers"/>
    <property type="match status" value="1"/>
</dbReference>
<name>A0ABR4PNH7_9HELO</name>
<dbReference type="InterPro" id="IPR036236">
    <property type="entry name" value="Znf_C2H2_sf"/>
</dbReference>
<feature type="domain" description="Homeobox" evidence="7">
    <location>
        <begin position="183"/>
        <end position="246"/>
    </location>
</feature>
<accession>A0ABR4PNH7</accession>
<dbReference type="PROSITE" id="PS50157">
    <property type="entry name" value="ZINC_FINGER_C2H2_2"/>
    <property type="match status" value="1"/>
</dbReference>
<dbReference type="InterPro" id="IPR036864">
    <property type="entry name" value="Zn2-C6_fun-type_DNA-bd_sf"/>
</dbReference>
<keyword evidence="4" id="KW-0863">Zinc-finger</keyword>
<dbReference type="InterPro" id="IPR013087">
    <property type="entry name" value="Znf_C2H2_type"/>
</dbReference>
<feature type="compositionally biased region" description="Basic residues" evidence="6">
    <location>
        <begin position="347"/>
        <end position="359"/>
    </location>
</feature>
<dbReference type="SUPFAM" id="SSF46689">
    <property type="entry name" value="Homeodomain-like"/>
    <property type="match status" value="1"/>
</dbReference>
<comment type="caution">
    <text evidence="9">The sequence shown here is derived from an EMBL/GenBank/DDBJ whole genome shotgun (WGS) entry which is preliminary data.</text>
</comment>
<dbReference type="InterPro" id="IPR001356">
    <property type="entry name" value="HD"/>
</dbReference>
<dbReference type="SUPFAM" id="SSF57701">
    <property type="entry name" value="Zn2/Cys6 DNA-binding domain"/>
    <property type="match status" value="1"/>
</dbReference>
<dbReference type="Proteomes" id="UP001629113">
    <property type="component" value="Unassembled WGS sequence"/>
</dbReference>
<dbReference type="InterPro" id="IPR008422">
    <property type="entry name" value="KN_HD"/>
</dbReference>
<dbReference type="Gene3D" id="3.30.160.60">
    <property type="entry name" value="Classic Zinc Finger"/>
    <property type="match status" value="1"/>
</dbReference>
<dbReference type="SMART" id="SM00355">
    <property type="entry name" value="ZnF_C2H2"/>
    <property type="match status" value="2"/>
</dbReference>
<gene>
    <name evidence="9" type="ORF">PVAG01_04189</name>
</gene>
<dbReference type="EMBL" id="JBFCZG010000003">
    <property type="protein sequence ID" value="KAL3424908.1"/>
    <property type="molecule type" value="Genomic_DNA"/>
</dbReference>
<evidence type="ECO:0000259" key="7">
    <source>
        <dbReference type="PROSITE" id="PS50071"/>
    </source>
</evidence>
<feature type="domain" description="C2H2-type" evidence="8">
    <location>
        <begin position="372"/>
        <end position="400"/>
    </location>
</feature>
<feature type="region of interest" description="Disordered" evidence="6">
    <location>
        <begin position="313"/>
        <end position="365"/>
    </location>
</feature>
<evidence type="ECO:0000256" key="2">
    <source>
        <dbReference type="ARBA" id="ARBA00023155"/>
    </source>
</evidence>
<protein>
    <submittedName>
        <fullName evidence="9">Homeobox protein 4-like protein 1</fullName>
    </submittedName>
</protein>
<organism evidence="9 10">
    <name type="scientific">Phlyctema vagabunda</name>
    <dbReference type="NCBI Taxonomy" id="108571"/>
    <lineage>
        <taxon>Eukaryota</taxon>
        <taxon>Fungi</taxon>
        <taxon>Dikarya</taxon>
        <taxon>Ascomycota</taxon>
        <taxon>Pezizomycotina</taxon>
        <taxon>Leotiomycetes</taxon>
        <taxon>Helotiales</taxon>
        <taxon>Dermateaceae</taxon>
        <taxon>Phlyctema</taxon>
    </lineage>
</organism>
<evidence type="ECO:0000313" key="10">
    <source>
        <dbReference type="Proteomes" id="UP001629113"/>
    </source>
</evidence>
<feature type="DNA-binding region" description="Homeobox" evidence="5">
    <location>
        <begin position="185"/>
        <end position="247"/>
    </location>
</feature>
<evidence type="ECO:0000256" key="1">
    <source>
        <dbReference type="ARBA" id="ARBA00023125"/>
    </source>
</evidence>
<proteinExistence type="predicted"/>
<evidence type="ECO:0000259" key="8">
    <source>
        <dbReference type="PROSITE" id="PS50157"/>
    </source>
</evidence>
<feature type="compositionally biased region" description="Low complexity" evidence="6">
    <location>
        <begin position="319"/>
        <end position="343"/>
    </location>
</feature>
<keyword evidence="1 5" id="KW-0238">DNA-binding</keyword>
<evidence type="ECO:0000313" key="9">
    <source>
        <dbReference type="EMBL" id="KAL3424908.1"/>
    </source>
</evidence>
<keyword evidence="3 5" id="KW-0539">Nucleus</keyword>